<comment type="caution">
    <text evidence="2">The sequence shown here is derived from an EMBL/GenBank/DDBJ whole genome shotgun (WGS) entry which is preliminary data.</text>
</comment>
<organism evidence="2 3">
    <name type="scientific">Tanacetum coccineum</name>
    <dbReference type="NCBI Taxonomy" id="301880"/>
    <lineage>
        <taxon>Eukaryota</taxon>
        <taxon>Viridiplantae</taxon>
        <taxon>Streptophyta</taxon>
        <taxon>Embryophyta</taxon>
        <taxon>Tracheophyta</taxon>
        <taxon>Spermatophyta</taxon>
        <taxon>Magnoliopsida</taxon>
        <taxon>eudicotyledons</taxon>
        <taxon>Gunneridae</taxon>
        <taxon>Pentapetalae</taxon>
        <taxon>asterids</taxon>
        <taxon>campanulids</taxon>
        <taxon>Asterales</taxon>
        <taxon>Asteraceae</taxon>
        <taxon>Asteroideae</taxon>
        <taxon>Anthemideae</taxon>
        <taxon>Anthemidinae</taxon>
        <taxon>Tanacetum</taxon>
    </lineage>
</organism>
<accession>A0ABQ4X595</accession>
<sequence>MLQKKREGQKKSAPDVKEDYDKLTSTARKTLAGDKLADKEKTSDSYHVISDMDKFVKFIGKIPAANLAKLTESPFKHLLKLKNDQMQLKNICVTLSHYFDDKKVQLGEGDVLDVTEERFWKLMKIKNEVLDPID</sequence>
<evidence type="ECO:0000313" key="3">
    <source>
        <dbReference type="Proteomes" id="UP001151760"/>
    </source>
</evidence>
<reference evidence="2" key="2">
    <citation type="submission" date="2022-01" db="EMBL/GenBank/DDBJ databases">
        <authorList>
            <person name="Yamashiro T."/>
            <person name="Shiraishi A."/>
            <person name="Satake H."/>
            <person name="Nakayama K."/>
        </authorList>
    </citation>
    <scope>NUCLEOTIDE SEQUENCE</scope>
</reference>
<feature type="region of interest" description="Disordered" evidence="1">
    <location>
        <begin position="1"/>
        <end position="22"/>
    </location>
</feature>
<protein>
    <submittedName>
        <fullName evidence="2">Uncharacterized protein</fullName>
    </submittedName>
</protein>
<gene>
    <name evidence="2" type="ORF">Tco_0655138</name>
</gene>
<dbReference type="EMBL" id="BQNB010009215">
    <property type="protein sequence ID" value="GJS60354.1"/>
    <property type="molecule type" value="Genomic_DNA"/>
</dbReference>
<feature type="non-terminal residue" evidence="2">
    <location>
        <position position="134"/>
    </location>
</feature>
<keyword evidence="3" id="KW-1185">Reference proteome</keyword>
<proteinExistence type="predicted"/>
<reference evidence="2" key="1">
    <citation type="journal article" date="2022" name="Int. J. Mol. Sci.">
        <title>Draft Genome of Tanacetum Coccineum: Genomic Comparison of Closely Related Tanacetum-Family Plants.</title>
        <authorList>
            <person name="Yamashiro T."/>
            <person name="Shiraishi A."/>
            <person name="Nakayama K."/>
            <person name="Satake H."/>
        </authorList>
    </citation>
    <scope>NUCLEOTIDE SEQUENCE</scope>
</reference>
<name>A0ABQ4X595_9ASTR</name>
<dbReference type="Proteomes" id="UP001151760">
    <property type="component" value="Unassembled WGS sequence"/>
</dbReference>
<evidence type="ECO:0000256" key="1">
    <source>
        <dbReference type="SAM" id="MobiDB-lite"/>
    </source>
</evidence>
<evidence type="ECO:0000313" key="2">
    <source>
        <dbReference type="EMBL" id="GJS60354.1"/>
    </source>
</evidence>